<keyword evidence="2" id="KW-0812">Transmembrane</keyword>
<dbReference type="InterPro" id="IPR018247">
    <property type="entry name" value="EF_Hand_1_Ca_BS"/>
</dbReference>
<dbReference type="EMBL" id="JTDY01000133">
    <property type="protein sequence ID" value="KOB78687.1"/>
    <property type="molecule type" value="Genomic_DNA"/>
</dbReference>
<feature type="compositionally biased region" description="Polar residues" evidence="1">
    <location>
        <begin position="1482"/>
        <end position="1494"/>
    </location>
</feature>
<feature type="transmembrane region" description="Helical" evidence="2">
    <location>
        <begin position="1731"/>
        <end position="1749"/>
    </location>
</feature>
<comment type="caution">
    <text evidence="3">The sequence shown here is derived from an EMBL/GenBank/DDBJ whole genome shotgun (WGS) entry which is preliminary data.</text>
</comment>
<organism evidence="3 4">
    <name type="scientific">Operophtera brumata</name>
    <name type="common">Winter moth</name>
    <name type="synonym">Phalaena brumata</name>
    <dbReference type="NCBI Taxonomy" id="104452"/>
    <lineage>
        <taxon>Eukaryota</taxon>
        <taxon>Metazoa</taxon>
        <taxon>Ecdysozoa</taxon>
        <taxon>Arthropoda</taxon>
        <taxon>Hexapoda</taxon>
        <taxon>Insecta</taxon>
        <taxon>Pterygota</taxon>
        <taxon>Neoptera</taxon>
        <taxon>Endopterygota</taxon>
        <taxon>Lepidoptera</taxon>
        <taxon>Glossata</taxon>
        <taxon>Ditrysia</taxon>
        <taxon>Geometroidea</taxon>
        <taxon>Geometridae</taxon>
        <taxon>Larentiinae</taxon>
        <taxon>Operophtera</taxon>
    </lineage>
</organism>
<keyword evidence="2" id="KW-0472">Membrane</keyword>
<accession>A0A0L7LTC8</accession>
<name>A0A0L7LTC8_OPEBR</name>
<reference evidence="3 4" key="1">
    <citation type="journal article" date="2015" name="Genome Biol. Evol.">
        <title>The genome of winter moth (Operophtera brumata) provides a genomic perspective on sexual dimorphism and phenology.</title>
        <authorList>
            <person name="Derks M.F."/>
            <person name="Smit S."/>
            <person name="Salis L."/>
            <person name="Schijlen E."/>
            <person name="Bossers A."/>
            <person name="Mateman C."/>
            <person name="Pijl A.S."/>
            <person name="de Ridder D."/>
            <person name="Groenen M.A."/>
            <person name="Visser M.E."/>
            <person name="Megens H.J."/>
        </authorList>
    </citation>
    <scope>NUCLEOTIDE SEQUENCE [LARGE SCALE GENOMIC DNA]</scope>
    <source>
        <strain evidence="3">WM2013NL</strain>
        <tissue evidence="3">Head and thorax</tissue>
    </source>
</reference>
<evidence type="ECO:0000313" key="4">
    <source>
        <dbReference type="Proteomes" id="UP000037510"/>
    </source>
</evidence>
<evidence type="ECO:0000313" key="3">
    <source>
        <dbReference type="EMBL" id="KOB78687.1"/>
    </source>
</evidence>
<sequence>MLISRINDESEAAGVVEGIGGEGVSSHEYQTASQLFELMTQNRHFDENDEDSLTNQDLVLLYKNIDIGTRLTMSDATEVRRRKPNQHVETIVYNDEPESDSDISENFSTEDLQNVFKINQERLNLFDNGSFDNILCHKFGGLKIQTSDLTTEYNGQFLFKDPYIKEHLKNLNVMASCSEIEGVIPTSLLDYICSKRLEDNYNFYMDNIIKYVQRTIEQLKRISNGDYLTERAKEKWEEVNNKDTQENSNANVLATSTSIPLHVECKKKGNATWDDIVHSEMDVRSLSKILEKKIIVEIPNLICGSYRLFSKRFEDNLIISCKREKQDKNGEDESRVDVVLQLQRSQTGQVISNISSIMILQKLYACQDLQKPDILPITYKHSNDETIDHYDDHSGKENTVTLMECINDDNDHVDPEMDIKAVIENDVTDMLEDHGSQNDGSNIETNDYPFSDTEYVLPYDTSSIQDSSDSNVALVDNLLDKPVHEESFKLMSPDELRVAMHKLNMQSSLPEESGEDLQLHVSSKKKSPTRVRIKSPYENKSYIMEEKKRKRLLEIREKRERKKMVLGENAKVRKPKYGKGAAITPQTSSSVTKLSITNKSFYNSIYGQSINEKTSKTKSSKDLKNRYQTIDVPVEQIQEEYFESPNLTPEKNSKKYINRSYYLDDAETEMMYLRMKQSENTNVRNSCSASASAVSNEFSANLTLLSQVVGPSDTDINKDEAVADEQTQSIEYNDVYNNSKDAGCSNDVPLQEIKVLENSSKVTNSRELDDTESKKHTVDCRKSIDKLYDLLNKLGKESITDLKTSTNKLNVRTVEKYNGSIIQDSDSGTSLKHHVTSSNPSCVSFVKTNPEIARSRAARKKPQAATVVPKAINSLKLQGPKLETDRLKKDRKRITINIPAKTVPENPLKAISQILHEFEKVQKTRQKSSPDAKHNKKVEIVATDGKTVISRQNSFRRTSQLDHPLRENGLDKKVTTTTNRDKRTRPLTPKEVCKIPQHTVTEDKNIDKVIKKKIADIIDEAKEARGEAVRGPPKLNRLNSLAQPKRSYVQAHSVEYQNKYGRNLMADRLQRLAAPPPPLTEPIIRNISSANSKYRARREATSNLSVKQPPNSVQPIVFATSTPPAEEANELGKKLHHIIDTMVTIISPLSSLPEGHESSPNISLWECTGEKSADNLSRDERTDSEYNINIRQAKKPQTGVANHDADKLEGVDEMSESPGALNLELRPLNSTAELEKLENALQNQISGAFQKRLRIKNLTLTPKQSLQQIFLLQSGDAASMLVKSTVSTLKHNKCTECLHDLKAVPVLSNSYLNWNLADIPIQISTVGYSFPLYQRNCRSKLDLKTLHVSKNAISEQGFFKKACNSDIISQCFQGVHQELKEEVARVDVEEIGILLKESTKVDVEEIGIILKEATQVDVEEIGALSEVTSDSAEINAETYDELLDDVFFNVNKLPKVVNKTVNVDEEKSPLTEKPTVYENNDAKQTGGSSTPDNVDYTTSLDMLVGLLNEIQKIACQNPGKQPNCTESETILSNDAVLESDRFCNIVSVKSLDKLRQMESHPSIYSFYVSGEGSSRCIIADPEVTKPVFVDKEVNVNLSEKEFINTFTDVPSWSPIALTRSTNVTNSLGVISEPSNQSIIFNDFNTLYAKTFFSIQPIKRIVELPQASASSEKQKDSKKTDLNVCSKIVSPTFEVQRIRRNKNKIAHIEKKYTARALDFDSAINTINIKRDILVTVYSILVLTVFAALSFPDMAIFQE</sequence>
<proteinExistence type="predicted"/>
<dbReference type="PROSITE" id="PS00018">
    <property type="entry name" value="EF_HAND_1"/>
    <property type="match status" value="1"/>
</dbReference>
<evidence type="ECO:0000256" key="2">
    <source>
        <dbReference type="SAM" id="Phobius"/>
    </source>
</evidence>
<gene>
    <name evidence="3" type="ORF">OBRU01_01923</name>
</gene>
<keyword evidence="2" id="KW-1133">Transmembrane helix</keyword>
<protein>
    <submittedName>
        <fullName evidence="3">Nuclease sbcCD subunit C</fullName>
    </submittedName>
</protein>
<keyword evidence="4" id="KW-1185">Reference proteome</keyword>
<dbReference type="Proteomes" id="UP000037510">
    <property type="component" value="Unassembled WGS sequence"/>
</dbReference>
<feature type="region of interest" description="Disordered" evidence="1">
    <location>
        <begin position="1464"/>
        <end position="1494"/>
    </location>
</feature>
<evidence type="ECO:0000256" key="1">
    <source>
        <dbReference type="SAM" id="MobiDB-lite"/>
    </source>
</evidence>